<proteinExistence type="predicted"/>
<dbReference type="Gene3D" id="1.10.10.2520">
    <property type="entry name" value="Cell wall hydrolase SleB, domain 1"/>
    <property type="match status" value="1"/>
</dbReference>
<dbReference type="RefSeq" id="WP_219965442.1">
    <property type="nucleotide sequence ID" value="NZ_JAGFNZ010000003.1"/>
</dbReference>
<dbReference type="Pfam" id="PF07486">
    <property type="entry name" value="Hydrolase_2"/>
    <property type="match status" value="1"/>
</dbReference>
<organism evidence="2 3">
    <name type="scientific">Caproiciproducens faecalis</name>
    <dbReference type="NCBI Taxonomy" id="2820301"/>
    <lineage>
        <taxon>Bacteria</taxon>
        <taxon>Bacillati</taxon>
        <taxon>Bacillota</taxon>
        <taxon>Clostridia</taxon>
        <taxon>Eubacteriales</taxon>
        <taxon>Acutalibacteraceae</taxon>
        <taxon>Caproiciproducens</taxon>
    </lineage>
</organism>
<sequence length="148" mass="16290">MPLTTRELLAKLIKCEAGGEGDDGMRAVASVIVNRAQVPNGEFARVSQGGDIRRIIEQQGQFTCMKEVVAGAYNSQNVWNMDPEQIHYEIADWAIAGNTFSGTGNCLFYFNPFNPQCPPYFPPGGAGVIFNRINQHCYYSPTSVYATT</sequence>
<accession>A0ABS7DP03</accession>
<reference evidence="2 3" key="1">
    <citation type="submission" date="2021-03" db="EMBL/GenBank/DDBJ databases">
        <title>Caproiciproducens sp. nov. isolated from feces of cow.</title>
        <authorList>
            <person name="Choi J.-Y."/>
        </authorList>
    </citation>
    <scope>NUCLEOTIDE SEQUENCE [LARGE SCALE GENOMIC DNA]</scope>
    <source>
        <strain evidence="2 3">AGMB10547</strain>
    </source>
</reference>
<name>A0ABS7DP03_9FIRM</name>
<dbReference type="InterPro" id="IPR042047">
    <property type="entry name" value="SleB_dom1"/>
</dbReference>
<evidence type="ECO:0000259" key="1">
    <source>
        <dbReference type="Pfam" id="PF07486"/>
    </source>
</evidence>
<keyword evidence="2" id="KW-0378">Hydrolase</keyword>
<gene>
    <name evidence="2" type="ORF">J5W02_09445</name>
</gene>
<keyword evidence="3" id="KW-1185">Reference proteome</keyword>
<comment type="caution">
    <text evidence="2">The sequence shown here is derived from an EMBL/GenBank/DDBJ whole genome shotgun (WGS) entry which is preliminary data.</text>
</comment>
<evidence type="ECO:0000313" key="3">
    <source>
        <dbReference type="Proteomes" id="UP000719942"/>
    </source>
</evidence>
<dbReference type="EMBL" id="JAGFNZ010000003">
    <property type="protein sequence ID" value="MBW7573037.1"/>
    <property type="molecule type" value="Genomic_DNA"/>
</dbReference>
<dbReference type="Proteomes" id="UP000719942">
    <property type="component" value="Unassembled WGS sequence"/>
</dbReference>
<dbReference type="GO" id="GO:0016787">
    <property type="term" value="F:hydrolase activity"/>
    <property type="evidence" value="ECO:0007669"/>
    <property type="project" value="UniProtKB-KW"/>
</dbReference>
<feature type="domain" description="Cell wall hydrolase SleB" evidence="1">
    <location>
        <begin position="19"/>
        <end position="139"/>
    </location>
</feature>
<protein>
    <submittedName>
        <fullName evidence="2">Cell wall hydrolase</fullName>
    </submittedName>
</protein>
<evidence type="ECO:0000313" key="2">
    <source>
        <dbReference type="EMBL" id="MBW7573037.1"/>
    </source>
</evidence>
<dbReference type="InterPro" id="IPR011105">
    <property type="entry name" value="Cell_wall_hydrolase_SleB"/>
</dbReference>